<sequence>MSSSTPLIEQIRADLLQAIENDAVVLPTLPEVALEIREAASDPDVNIAMLATIIENDSSIAARILRVANSSLLRGLQPINDVKGAIGRIGLGYTSTLVTTLAMQQIFLSTKESLNQRMRSIWVQSTDVAAISYTLAKSQLHLKPELATLAGIIHQIGALPILSYAVGRGFLRDHPELLDQALLELSPEVGRRILEVWGFAQELIVVPEGCADFSRDIEKADYADIVTVARLQTYVGTQHPLAEVDWAEVTAFARLGLPVTPGESDEAYQQQIELMQGMLRD</sequence>
<reference evidence="2 3" key="1">
    <citation type="submission" date="2015-12" db="EMBL/GenBank/DDBJ databases">
        <authorList>
            <person name="Shamseldin A."/>
            <person name="Moawad H."/>
            <person name="Abd El-Rahim W.M."/>
            <person name="Sadowsky M.J."/>
        </authorList>
    </citation>
    <scope>NUCLEOTIDE SEQUENCE [LARGE SCALE GENOMIC DNA]</scope>
    <source>
        <strain evidence="2 3">SM2</strain>
    </source>
</reference>
<keyword evidence="2" id="KW-0808">Transferase</keyword>
<evidence type="ECO:0000259" key="1">
    <source>
        <dbReference type="PROSITE" id="PS51833"/>
    </source>
</evidence>
<proteinExistence type="predicted"/>
<dbReference type="Proteomes" id="UP000074119">
    <property type="component" value="Chromosome"/>
</dbReference>
<dbReference type="AlphaFoldDB" id="A0A127M435"/>
<dbReference type="EMBL" id="CP014544">
    <property type="protein sequence ID" value="AMO67973.1"/>
    <property type="molecule type" value="Genomic_DNA"/>
</dbReference>
<dbReference type="RefSeq" id="WP_008247124.1">
    <property type="nucleotide sequence ID" value="NZ_CP014544.1"/>
</dbReference>
<dbReference type="PANTHER" id="PTHR33525">
    <property type="match status" value="1"/>
</dbReference>
<evidence type="ECO:0000313" key="3">
    <source>
        <dbReference type="Proteomes" id="UP000074119"/>
    </source>
</evidence>
<organism evidence="2 3">
    <name type="scientific">Zhongshania aliphaticivorans</name>
    <dbReference type="NCBI Taxonomy" id="1470434"/>
    <lineage>
        <taxon>Bacteria</taxon>
        <taxon>Pseudomonadati</taxon>
        <taxon>Pseudomonadota</taxon>
        <taxon>Gammaproteobacteria</taxon>
        <taxon>Cellvibrionales</taxon>
        <taxon>Spongiibacteraceae</taxon>
        <taxon>Zhongshania</taxon>
    </lineage>
</organism>
<dbReference type="InterPro" id="IPR052340">
    <property type="entry name" value="RNase_Y/CdgJ"/>
</dbReference>
<dbReference type="Pfam" id="PF08668">
    <property type="entry name" value="HDOD"/>
    <property type="match status" value="1"/>
</dbReference>
<dbReference type="Gene3D" id="1.10.3210.10">
    <property type="entry name" value="Hypothetical protein af1432"/>
    <property type="match status" value="1"/>
</dbReference>
<dbReference type="STRING" id="1470434.AZF00_06495"/>
<gene>
    <name evidence="2" type="ORF">AZF00_06495</name>
</gene>
<dbReference type="SUPFAM" id="SSF109604">
    <property type="entry name" value="HD-domain/PDEase-like"/>
    <property type="match status" value="1"/>
</dbReference>
<accession>A0A127M435</accession>
<dbReference type="InterPro" id="IPR013976">
    <property type="entry name" value="HDOD"/>
</dbReference>
<dbReference type="PROSITE" id="PS51833">
    <property type="entry name" value="HDOD"/>
    <property type="match status" value="1"/>
</dbReference>
<dbReference type="KEGG" id="zal:AZF00_06495"/>
<keyword evidence="2" id="KW-0418">Kinase</keyword>
<dbReference type="PANTHER" id="PTHR33525:SF3">
    <property type="entry name" value="RIBONUCLEASE Y"/>
    <property type="match status" value="1"/>
</dbReference>
<name>A0A127M435_9GAMM</name>
<evidence type="ECO:0000313" key="2">
    <source>
        <dbReference type="EMBL" id="AMO67973.1"/>
    </source>
</evidence>
<feature type="domain" description="HDOD" evidence="1">
    <location>
        <begin position="26"/>
        <end position="213"/>
    </location>
</feature>
<dbReference type="GO" id="GO:0016301">
    <property type="term" value="F:kinase activity"/>
    <property type="evidence" value="ECO:0007669"/>
    <property type="project" value="UniProtKB-KW"/>
</dbReference>
<protein>
    <submittedName>
        <fullName evidence="2">Histidine kinase</fullName>
    </submittedName>
</protein>